<dbReference type="AlphaFoldDB" id="A0A9D1Q5Q5"/>
<keyword evidence="1" id="KW-0812">Transmembrane</keyword>
<sequence length="101" mass="11443">MNKENSSRNKEISVSHNEQLRHLFKSLKTLAFGMLFAGVTLLIILYFIDLSPGMELAVLLFFGFAGGLYIVGRGRSILLQYHEVNARIEKAKKAQEKVEED</sequence>
<feature type="transmembrane region" description="Helical" evidence="1">
    <location>
        <begin position="54"/>
        <end position="72"/>
    </location>
</feature>
<protein>
    <submittedName>
        <fullName evidence="2">Uncharacterized protein</fullName>
    </submittedName>
</protein>
<evidence type="ECO:0000256" key="1">
    <source>
        <dbReference type="SAM" id="Phobius"/>
    </source>
</evidence>
<reference evidence="2" key="2">
    <citation type="submission" date="2021-04" db="EMBL/GenBank/DDBJ databases">
        <authorList>
            <person name="Gilroy R."/>
        </authorList>
    </citation>
    <scope>NUCLEOTIDE SEQUENCE</scope>
    <source>
        <strain evidence="2">CHK160-9182</strain>
    </source>
</reference>
<dbReference type="EMBL" id="DXHP01000094">
    <property type="protein sequence ID" value="HIW06539.1"/>
    <property type="molecule type" value="Genomic_DNA"/>
</dbReference>
<feature type="transmembrane region" description="Helical" evidence="1">
    <location>
        <begin position="29"/>
        <end position="48"/>
    </location>
</feature>
<gene>
    <name evidence="2" type="ORF">H9889_04345</name>
</gene>
<reference evidence="2" key="1">
    <citation type="journal article" date="2021" name="PeerJ">
        <title>Extensive microbial diversity within the chicken gut microbiome revealed by metagenomics and culture.</title>
        <authorList>
            <person name="Gilroy R."/>
            <person name="Ravi A."/>
            <person name="Getino M."/>
            <person name="Pursley I."/>
            <person name="Horton D.L."/>
            <person name="Alikhan N.F."/>
            <person name="Baker D."/>
            <person name="Gharbi K."/>
            <person name="Hall N."/>
            <person name="Watson M."/>
            <person name="Adriaenssens E.M."/>
            <person name="Foster-Nyarko E."/>
            <person name="Jarju S."/>
            <person name="Secka A."/>
            <person name="Antonio M."/>
            <person name="Oren A."/>
            <person name="Chaudhuri R.R."/>
            <person name="La Ragione R."/>
            <person name="Hildebrand F."/>
            <person name="Pallen M.J."/>
        </authorList>
    </citation>
    <scope>NUCLEOTIDE SEQUENCE</scope>
    <source>
        <strain evidence="2">CHK160-9182</strain>
    </source>
</reference>
<proteinExistence type="predicted"/>
<accession>A0A9D1Q5Q5</accession>
<comment type="caution">
    <text evidence="2">The sequence shown here is derived from an EMBL/GenBank/DDBJ whole genome shotgun (WGS) entry which is preliminary data.</text>
</comment>
<name>A0A9D1Q5Q5_9GAMM</name>
<dbReference type="Proteomes" id="UP000823934">
    <property type="component" value="Unassembled WGS sequence"/>
</dbReference>
<evidence type="ECO:0000313" key="2">
    <source>
        <dbReference type="EMBL" id="HIW06539.1"/>
    </source>
</evidence>
<organism evidence="2 3">
    <name type="scientific">Candidatus Ignatzschineria merdigallinarum</name>
    <dbReference type="NCBI Taxonomy" id="2838621"/>
    <lineage>
        <taxon>Bacteria</taxon>
        <taxon>Pseudomonadati</taxon>
        <taxon>Pseudomonadota</taxon>
        <taxon>Gammaproteobacteria</taxon>
        <taxon>Cardiobacteriales</taxon>
        <taxon>Ignatzschineriaceae</taxon>
        <taxon>Ignatzschineria</taxon>
    </lineage>
</organism>
<keyword evidence="1" id="KW-0472">Membrane</keyword>
<evidence type="ECO:0000313" key="3">
    <source>
        <dbReference type="Proteomes" id="UP000823934"/>
    </source>
</evidence>
<keyword evidence="1" id="KW-1133">Transmembrane helix</keyword>